<evidence type="ECO:0000313" key="1">
    <source>
        <dbReference type="EMBL" id="VYS48181.1"/>
    </source>
</evidence>
<organism evidence="1 2">
    <name type="scientific">Arabidopsis thaliana</name>
    <name type="common">Mouse-ear cress</name>
    <dbReference type="NCBI Taxonomy" id="3702"/>
    <lineage>
        <taxon>Eukaryota</taxon>
        <taxon>Viridiplantae</taxon>
        <taxon>Streptophyta</taxon>
        <taxon>Embryophyta</taxon>
        <taxon>Tracheophyta</taxon>
        <taxon>Spermatophyta</taxon>
        <taxon>Magnoliopsida</taxon>
        <taxon>eudicotyledons</taxon>
        <taxon>Gunneridae</taxon>
        <taxon>Pentapetalae</taxon>
        <taxon>rosids</taxon>
        <taxon>malvids</taxon>
        <taxon>Brassicales</taxon>
        <taxon>Brassicaceae</taxon>
        <taxon>Camelineae</taxon>
        <taxon>Arabidopsis</taxon>
    </lineage>
</organism>
<name>A0A654ERJ4_ARATH</name>
<proteinExistence type="predicted"/>
<evidence type="ECO:0000313" key="2">
    <source>
        <dbReference type="Proteomes" id="UP000426265"/>
    </source>
</evidence>
<gene>
    <name evidence="1" type="ORF">AN1_LOCUS3664</name>
</gene>
<protein>
    <submittedName>
        <fullName evidence="1">Uncharacterized protein</fullName>
    </submittedName>
</protein>
<dbReference type="ExpressionAtlas" id="A0A654ERJ4">
    <property type="expression patterns" value="baseline and differential"/>
</dbReference>
<dbReference type="Proteomes" id="UP000426265">
    <property type="component" value="Unassembled WGS sequence"/>
</dbReference>
<dbReference type="AlphaFoldDB" id="A0A654ERJ4"/>
<dbReference type="EMBL" id="CACRSJ010000104">
    <property type="protein sequence ID" value="VYS48181.1"/>
    <property type="molecule type" value="Genomic_DNA"/>
</dbReference>
<accession>A0A654ERJ4</accession>
<reference evidence="1 2" key="1">
    <citation type="submission" date="2019-11" db="EMBL/GenBank/DDBJ databases">
        <authorList>
            <person name="Jiao W.-B."/>
            <person name="Schneeberger K."/>
        </authorList>
    </citation>
    <scope>NUCLEOTIDE SEQUENCE [LARGE SCALE GENOMIC DNA]</scope>
    <source>
        <strain evidence="2">cv. An-1</strain>
    </source>
</reference>
<sequence>MAGKSLGPSVVLFPVRTSTTHDELLCWQVVPPCASPSTIILELHDGIDLSSLLQTAAILGFGGMGLNPYDGPIGDDPNATTLAFGGMGLTPFGGQQTLNLIWPISRVEWLPPNASFVLKLSEIGLISNHRHCDAAHASTLLCDITSLNLCTITLTHTAPCLLLGDASQPSWICWIKPLWLARSTFSSKLFKPPNLSLLIRRLSAFWTCNLLCRMHQAYSSKEIPSLKPYSSNEISSLNFEPENKPQTAASSMEHFNESSYASIARAHYDHKLIQDF</sequence>